<dbReference type="EMBL" id="CP119312">
    <property type="protein sequence ID" value="WEK05378.1"/>
    <property type="molecule type" value="Genomic_DNA"/>
</dbReference>
<comment type="similarity">
    <text evidence="1">Belongs to the Gfa family.</text>
</comment>
<dbReference type="InterPro" id="IPR006913">
    <property type="entry name" value="CENP-V/GFA"/>
</dbReference>
<evidence type="ECO:0000256" key="3">
    <source>
        <dbReference type="ARBA" id="ARBA00022833"/>
    </source>
</evidence>
<feature type="domain" description="CENP-V/GFA" evidence="4">
    <location>
        <begin position="1"/>
        <end position="137"/>
    </location>
</feature>
<organism evidence="5 6">
    <name type="scientific">Candidatus Devosia phytovorans</name>
    <dbReference type="NCBI Taxonomy" id="3121372"/>
    <lineage>
        <taxon>Bacteria</taxon>
        <taxon>Pseudomonadati</taxon>
        <taxon>Pseudomonadota</taxon>
        <taxon>Alphaproteobacteria</taxon>
        <taxon>Hyphomicrobiales</taxon>
        <taxon>Devosiaceae</taxon>
        <taxon>Devosia</taxon>
    </lineage>
</organism>
<dbReference type="AlphaFoldDB" id="A0AAJ6B2B5"/>
<reference evidence="5" key="1">
    <citation type="submission" date="2023-03" db="EMBL/GenBank/DDBJ databases">
        <title>Andean soil-derived lignocellulolytic bacterial consortium as a source of novel taxa and putative plastic-active enzymes.</title>
        <authorList>
            <person name="Diaz-Garcia L."/>
            <person name="Chuvochina M."/>
            <person name="Feuerriegel G."/>
            <person name="Bunk B."/>
            <person name="Sproer C."/>
            <person name="Streit W.R."/>
            <person name="Rodriguez L.M."/>
            <person name="Overmann J."/>
            <person name="Jimenez D.J."/>
        </authorList>
    </citation>
    <scope>NUCLEOTIDE SEQUENCE</scope>
    <source>
        <strain evidence="5">MAG 4196</strain>
    </source>
</reference>
<gene>
    <name evidence="5" type="ORF">P0Y65_03735</name>
</gene>
<sequence>MSVIGCQCGKVRIEITGAPIIVAECHCNSCRDGAGRMEGLEGAPRVIGSGDGSHYVLYRKDRVQIVAGEEWLRNFRLSPKSPTRRVFAACCNTPVFTEFKGGHWLSLYANLWQGHDVPALDIRTQTGDAPAGSVPEDGVPTGGWETVKFYGRLLGAWIAMGFKQPPVAPDMVEVQLERR</sequence>
<dbReference type="GO" id="GO:0046872">
    <property type="term" value="F:metal ion binding"/>
    <property type="evidence" value="ECO:0007669"/>
    <property type="project" value="UniProtKB-KW"/>
</dbReference>
<dbReference type="GO" id="GO:0016846">
    <property type="term" value="F:carbon-sulfur lyase activity"/>
    <property type="evidence" value="ECO:0007669"/>
    <property type="project" value="InterPro"/>
</dbReference>
<evidence type="ECO:0000313" key="5">
    <source>
        <dbReference type="EMBL" id="WEK05378.1"/>
    </source>
</evidence>
<dbReference type="Proteomes" id="UP001217476">
    <property type="component" value="Chromosome"/>
</dbReference>
<evidence type="ECO:0000259" key="4">
    <source>
        <dbReference type="PROSITE" id="PS51891"/>
    </source>
</evidence>
<dbReference type="Gene3D" id="3.90.1590.10">
    <property type="entry name" value="glutathione-dependent formaldehyde- activating enzyme (gfa)"/>
    <property type="match status" value="1"/>
</dbReference>
<evidence type="ECO:0000256" key="1">
    <source>
        <dbReference type="ARBA" id="ARBA00005495"/>
    </source>
</evidence>
<evidence type="ECO:0000313" key="6">
    <source>
        <dbReference type="Proteomes" id="UP001217476"/>
    </source>
</evidence>
<name>A0AAJ6B2B5_9HYPH</name>
<accession>A0AAJ6B2B5</accession>
<protein>
    <submittedName>
        <fullName evidence="5">DUF6151 family protein</fullName>
    </submittedName>
</protein>
<dbReference type="Pfam" id="PF04828">
    <property type="entry name" value="GFA"/>
    <property type="match status" value="1"/>
</dbReference>
<keyword evidence="3" id="KW-0862">Zinc</keyword>
<dbReference type="SUPFAM" id="SSF51316">
    <property type="entry name" value="Mss4-like"/>
    <property type="match status" value="1"/>
</dbReference>
<evidence type="ECO:0000256" key="2">
    <source>
        <dbReference type="ARBA" id="ARBA00022723"/>
    </source>
</evidence>
<proteinExistence type="inferred from homology"/>
<dbReference type="InterPro" id="IPR011057">
    <property type="entry name" value="Mss4-like_sf"/>
</dbReference>
<keyword evidence="2" id="KW-0479">Metal-binding</keyword>
<dbReference type="PROSITE" id="PS51891">
    <property type="entry name" value="CENP_V_GFA"/>
    <property type="match status" value="1"/>
</dbReference>